<evidence type="ECO:0000313" key="2">
    <source>
        <dbReference type="EMBL" id="CAB0039002.1"/>
    </source>
</evidence>
<proteinExistence type="predicted"/>
<protein>
    <submittedName>
        <fullName evidence="2">Uncharacterized protein</fullName>
    </submittedName>
</protein>
<reference evidence="2 3" key="1">
    <citation type="submission" date="2020-02" db="EMBL/GenBank/DDBJ databases">
        <authorList>
            <person name="Ferguson B K."/>
        </authorList>
    </citation>
    <scope>NUCLEOTIDE SEQUENCE [LARGE SCALE GENOMIC DNA]</scope>
</reference>
<feature type="compositionally biased region" description="Low complexity" evidence="1">
    <location>
        <begin position="360"/>
        <end position="395"/>
    </location>
</feature>
<feature type="region of interest" description="Disordered" evidence="1">
    <location>
        <begin position="357"/>
        <end position="442"/>
    </location>
</feature>
<name>A0A6H5IQA0_9HYME</name>
<feature type="non-terminal residue" evidence="2">
    <location>
        <position position="472"/>
    </location>
</feature>
<feature type="compositionally biased region" description="Polar residues" evidence="1">
    <location>
        <begin position="411"/>
        <end position="421"/>
    </location>
</feature>
<dbReference type="AlphaFoldDB" id="A0A6H5IQA0"/>
<gene>
    <name evidence="2" type="ORF">TBRA_LOCUS10764</name>
</gene>
<accession>A0A6H5IQA0</accession>
<keyword evidence="3" id="KW-1185">Reference proteome</keyword>
<evidence type="ECO:0000313" key="3">
    <source>
        <dbReference type="Proteomes" id="UP000479190"/>
    </source>
</evidence>
<sequence length="472" mass="52758">MAGSNDWEVLYIKQEICFSDEGDVSPPRLDEHSVRKIPNPTYTLKSTPVACNWPDVLEQEEPVANLKEQRPSLKMRIFIPPRLPKRPHIKWFETAKNEKAFVDACLGELSGHDGTARGKKHAKAVLYFTRNKGIRGTCCRQEILDEDEDPAVYFPHSIGLPWALQEYLVPCGRCYGDILNVTCPNQCITCAPVLVERRRKIDKGRVYDVSREGKIRIKKKTEPTSTADQDHRYRTDSICVVCALAHQPLQPIDAPMIQRICTFCNLSTTLVTTEQTSFTSFAWWILKTRIEHTIVIDLINGNAQQSDLLIETCLSKGKPSSHNTISARIPISCRAPALARLRLTVREALCHCKAPEDRSSLTSHSSAPASRASSPSPSHFASSTERSTSLESLSLKRPRDSPPTALCVKRTNVQLTESVPTRQPCLPGPPNDMSDDGTPPPWVSTLLSRFDRLESSMNGRLTSIETSLLEFS</sequence>
<evidence type="ECO:0000256" key="1">
    <source>
        <dbReference type="SAM" id="MobiDB-lite"/>
    </source>
</evidence>
<organism evidence="2 3">
    <name type="scientific">Trichogramma brassicae</name>
    <dbReference type="NCBI Taxonomy" id="86971"/>
    <lineage>
        <taxon>Eukaryota</taxon>
        <taxon>Metazoa</taxon>
        <taxon>Ecdysozoa</taxon>
        <taxon>Arthropoda</taxon>
        <taxon>Hexapoda</taxon>
        <taxon>Insecta</taxon>
        <taxon>Pterygota</taxon>
        <taxon>Neoptera</taxon>
        <taxon>Endopterygota</taxon>
        <taxon>Hymenoptera</taxon>
        <taxon>Apocrita</taxon>
        <taxon>Proctotrupomorpha</taxon>
        <taxon>Chalcidoidea</taxon>
        <taxon>Trichogrammatidae</taxon>
        <taxon>Trichogramma</taxon>
    </lineage>
</organism>
<dbReference type="EMBL" id="CADCXV010000930">
    <property type="protein sequence ID" value="CAB0039002.1"/>
    <property type="molecule type" value="Genomic_DNA"/>
</dbReference>
<dbReference type="Proteomes" id="UP000479190">
    <property type="component" value="Unassembled WGS sequence"/>
</dbReference>